<feature type="domain" description="DUF7708" evidence="1">
    <location>
        <begin position="50"/>
        <end position="185"/>
    </location>
</feature>
<protein>
    <recommendedName>
        <fullName evidence="1">DUF7708 domain-containing protein</fullName>
    </recommendedName>
</protein>
<dbReference type="OrthoDB" id="5422733at2759"/>
<dbReference type="EMBL" id="VXIS01000124">
    <property type="protein sequence ID" value="KAA8902950.1"/>
    <property type="molecule type" value="Genomic_DNA"/>
</dbReference>
<dbReference type="Pfam" id="PF24809">
    <property type="entry name" value="DUF7708"/>
    <property type="match status" value="1"/>
</dbReference>
<organism evidence="2 3">
    <name type="scientific">Sphaerosporella brunnea</name>
    <dbReference type="NCBI Taxonomy" id="1250544"/>
    <lineage>
        <taxon>Eukaryota</taxon>
        <taxon>Fungi</taxon>
        <taxon>Dikarya</taxon>
        <taxon>Ascomycota</taxon>
        <taxon>Pezizomycotina</taxon>
        <taxon>Pezizomycetes</taxon>
        <taxon>Pezizales</taxon>
        <taxon>Pyronemataceae</taxon>
        <taxon>Sphaerosporella</taxon>
    </lineage>
</organism>
<proteinExistence type="predicted"/>
<dbReference type="InParanoid" id="A0A5J5ET19"/>
<name>A0A5J5ET19_9PEZI</name>
<dbReference type="AlphaFoldDB" id="A0A5J5ET19"/>
<evidence type="ECO:0000313" key="3">
    <source>
        <dbReference type="Proteomes" id="UP000326924"/>
    </source>
</evidence>
<gene>
    <name evidence="2" type="ORF">FN846DRAFT_908317</name>
</gene>
<sequence>MGQYRPPSPCAAQCGFPIKAAEEARREMEEKQWTFTDATGQEKIVEDKVERILKGIDKYAQIVDVSIQHNPEISSLAWAARFILQARVALNHFEALKSLNDTMETIIPKVAACEFYEKIYTESLQITLNSEEATTASRKQMEDALPEFYAAVLLTTPLTPFSVLFQPFLEDIDTSQQKVRDIADMTTMGPIKAPVLYFFFKNGATKTKEVAEMMASLNDLLVMSVQDSQDLKKLLTDILKDVHDDVNSKSSFLITRPEADIEKGLPNIPGIATIEMKAARDIGEFIKEKVVVNTRLQGFEKGISSAIEKNAGGMFRTTSRNIVVGCYGYEAIDRG</sequence>
<accession>A0A5J5ET19</accession>
<evidence type="ECO:0000259" key="1">
    <source>
        <dbReference type="Pfam" id="PF24809"/>
    </source>
</evidence>
<evidence type="ECO:0000313" key="2">
    <source>
        <dbReference type="EMBL" id="KAA8902950.1"/>
    </source>
</evidence>
<dbReference type="Proteomes" id="UP000326924">
    <property type="component" value="Unassembled WGS sequence"/>
</dbReference>
<comment type="caution">
    <text evidence="2">The sequence shown here is derived from an EMBL/GenBank/DDBJ whole genome shotgun (WGS) entry which is preliminary data.</text>
</comment>
<dbReference type="InterPro" id="IPR056125">
    <property type="entry name" value="DUF7708"/>
</dbReference>
<reference evidence="2 3" key="1">
    <citation type="submission" date="2019-09" db="EMBL/GenBank/DDBJ databases">
        <title>Draft genome of the ectomycorrhizal ascomycete Sphaerosporella brunnea.</title>
        <authorList>
            <consortium name="DOE Joint Genome Institute"/>
            <person name="Benucci G.M."/>
            <person name="Marozzi G."/>
            <person name="Antonielli L."/>
            <person name="Sanchez S."/>
            <person name="Marco P."/>
            <person name="Wang X."/>
            <person name="Falini L.B."/>
            <person name="Barry K."/>
            <person name="Haridas S."/>
            <person name="Lipzen A."/>
            <person name="Labutti K."/>
            <person name="Grigoriev I.V."/>
            <person name="Murat C."/>
            <person name="Martin F."/>
            <person name="Albertini E."/>
            <person name="Donnini D."/>
            <person name="Bonito G."/>
        </authorList>
    </citation>
    <scope>NUCLEOTIDE SEQUENCE [LARGE SCALE GENOMIC DNA]</scope>
    <source>
        <strain evidence="2 3">Sb_GMNB300</strain>
    </source>
</reference>
<keyword evidence="3" id="KW-1185">Reference proteome</keyword>